<sequence>MIKHLAVEEATVSATAEPVFYRNMGHSYRSHICEMAAAGYDRNLQCSCQEKLAS</sequence>
<reference evidence="2" key="1">
    <citation type="journal article" date="2011" name="PLoS Genet.">
        <title>Genomic analysis of the necrotrophic fungal pathogens Sclerotinia sclerotiorum and Botrytis cinerea.</title>
        <authorList>
            <person name="Amselem J."/>
            <person name="Cuomo C.A."/>
            <person name="van Kan J.A."/>
            <person name="Viaud M."/>
            <person name="Benito E.P."/>
            <person name="Couloux A."/>
            <person name="Coutinho P.M."/>
            <person name="de Vries R.P."/>
            <person name="Dyer P.S."/>
            <person name="Fillinger S."/>
            <person name="Fournier E."/>
            <person name="Gout L."/>
            <person name="Hahn M."/>
            <person name="Kohn L."/>
            <person name="Lapalu N."/>
            <person name="Plummer K.M."/>
            <person name="Pradier J.M."/>
            <person name="Quevillon E."/>
            <person name="Sharon A."/>
            <person name="Simon A."/>
            <person name="ten Have A."/>
            <person name="Tudzynski B."/>
            <person name="Tudzynski P."/>
            <person name="Wincker P."/>
            <person name="Andrew M."/>
            <person name="Anthouard V."/>
            <person name="Beever R.E."/>
            <person name="Beffa R."/>
            <person name="Benoit I."/>
            <person name="Bouzid O."/>
            <person name="Brault B."/>
            <person name="Chen Z."/>
            <person name="Choquer M."/>
            <person name="Collemare J."/>
            <person name="Cotton P."/>
            <person name="Danchin E.G."/>
            <person name="Da Silva C."/>
            <person name="Gautier A."/>
            <person name="Giraud C."/>
            <person name="Giraud T."/>
            <person name="Gonzalez C."/>
            <person name="Grossetete S."/>
            <person name="Guldener U."/>
            <person name="Henrissat B."/>
            <person name="Howlett B.J."/>
            <person name="Kodira C."/>
            <person name="Kretschmer M."/>
            <person name="Lappartient A."/>
            <person name="Leroch M."/>
            <person name="Levis C."/>
            <person name="Mauceli E."/>
            <person name="Neuveglise C."/>
            <person name="Oeser B."/>
            <person name="Pearson M."/>
            <person name="Poulain J."/>
            <person name="Poussereau N."/>
            <person name="Quesneville H."/>
            <person name="Rascle C."/>
            <person name="Schumacher J."/>
            <person name="Segurens B."/>
            <person name="Sexton A."/>
            <person name="Silva E."/>
            <person name="Sirven C."/>
            <person name="Soanes D.M."/>
            <person name="Talbot N.J."/>
            <person name="Templeton M."/>
            <person name="Yandava C."/>
            <person name="Yarden O."/>
            <person name="Zeng Q."/>
            <person name="Rollins J.A."/>
            <person name="Lebrun M.H."/>
            <person name="Dickman M."/>
        </authorList>
    </citation>
    <scope>NUCLEOTIDE SEQUENCE [LARGE SCALE GENOMIC DNA]</scope>
    <source>
        <strain evidence="2">T4</strain>
    </source>
</reference>
<evidence type="ECO:0000313" key="2">
    <source>
        <dbReference type="Proteomes" id="UP000008177"/>
    </source>
</evidence>
<protein>
    <submittedName>
        <fullName evidence="1">Uncharacterized protein</fullName>
    </submittedName>
</protein>
<dbReference type="EMBL" id="FQ790305">
    <property type="protein sequence ID" value="CCD34256.1"/>
    <property type="molecule type" value="Genomic_DNA"/>
</dbReference>
<dbReference type="AlphaFoldDB" id="G2YAL5"/>
<accession>G2YAL5</accession>
<gene>
    <name evidence="1" type="ORF">BofuT4_uP103840.1</name>
</gene>
<dbReference type="HOGENOM" id="CLU_3050071_0_0_1"/>
<proteinExistence type="predicted"/>
<evidence type="ECO:0000313" key="1">
    <source>
        <dbReference type="EMBL" id="CCD34256.1"/>
    </source>
</evidence>
<dbReference type="Proteomes" id="UP000008177">
    <property type="component" value="Unplaced contigs"/>
</dbReference>
<organism evidence="1 2">
    <name type="scientific">Botryotinia fuckeliana (strain T4)</name>
    <name type="common">Noble rot fungus</name>
    <name type="synonym">Botrytis cinerea</name>
    <dbReference type="NCBI Taxonomy" id="999810"/>
    <lineage>
        <taxon>Eukaryota</taxon>
        <taxon>Fungi</taxon>
        <taxon>Dikarya</taxon>
        <taxon>Ascomycota</taxon>
        <taxon>Pezizomycotina</taxon>
        <taxon>Leotiomycetes</taxon>
        <taxon>Helotiales</taxon>
        <taxon>Sclerotiniaceae</taxon>
        <taxon>Botrytis</taxon>
    </lineage>
</organism>
<name>G2YAL5_BOTF4</name>
<dbReference type="InParanoid" id="G2YAL5"/>